<dbReference type="PANTHER" id="PTHR35152">
    <property type="entry name" value="DOMAIN SIGNALLING PROTEIN, PUTATIVE (AFU_ORTHOLOGUE AFUA_5G11310)-RELATED"/>
    <property type="match status" value="1"/>
</dbReference>
<evidence type="ECO:0000256" key="2">
    <source>
        <dbReference type="SAM" id="Phobius"/>
    </source>
</evidence>
<feature type="compositionally biased region" description="Low complexity" evidence="1">
    <location>
        <begin position="614"/>
        <end position="623"/>
    </location>
</feature>
<keyword evidence="5" id="KW-1185">Reference proteome</keyword>
<reference evidence="4 5" key="1">
    <citation type="submission" date="2024-04" db="EMBL/GenBank/DDBJ databases">
        <title>Symmetric and asymmetric DNA N6-adenine methylation regulates different biological responses in Mucorales.</title>
        <authorList>
            <consortium name="Lawrence Berkeley National Laboratory"/>
            <person name="Lax C."/>
            <person name="Mondo S.J."/>
            <person name="Osorio-Concepcion M."/>
            <person name="Muszewska A."/>
            <person name="Corrochano-Luque M."/>
            <person name="Gutierrez G."/>
            <person name="Riley R."/>
            <person name="Lipzen A."/>
            <person name="Guo J."/>
            <person name="Hundley H."/>
            <person name="Amirebrahimi M."/>
            <person name="Ng V."/>
            <person name="Lorenzo-Gutierrez D."/>
            <person name="Binder U."/>
            <person name="Yang J."/>
            <person name="Song Y."/>
            <person name="Canovas D."/>
            <person name="Navarro E."/>
            <person name="Freitag M."/>
            <person name="Gabaldon T."/>
            <person name="Grigoriev I.V."/>
            <person name="Corrochano L.M."/>
            <person name="Nicolas F.E."/>
            <person name="Garre V."/>
        </authorList>
    </citation>
    <scope>NUCLEOTIDE SEQUENCE [LARGE SCALE GENOMIC DNA]</scope>
    <source>
        <strain evidence="4 5">L51</strain>
    </source>
</reference>
<feature type="transmembrane region" description="Helical" evidence="2">
    <location>
        <begin position="15"/>
        <end position="34"/>
    </location>
</feature>
<dbReference type="PANTHER" id="PTHR35152:SF1">
    <property type="entry name" value="DOMAIN SIGNALLING PROTEIN, PUTATIVE (AFU_ORTHOLOGUE AFUA_5G11310)-RELATED"/>
    <property type="match status" value="1"/>
</dbReference>
<feature type="transmembrane region" description="Helical" evidence="2">
    <location>
        <begin position="151"/>
        <end position="172"/>
    </location>
</feature>
<evidence type="ECO:0000259" key="3">
    <source>
        <dbReference type="PROSITE" id="PS50924"/>
    </source>
</evidence>
<feature type="region of interest" description="Disordered" evidence="1">
    <location>
        <begin position="428"/>
        <end position="462"/>
    </location>
</feature>
<gene>
    <name evidence="4" type="ORF">J3Q64DRAFT_1673264</name>
</gene>
<dbReference type="EMBL" id="JBCLYO010000002">
    <property type="protein sequence ID" value="KAL0093037.1"/>
    <property type="molecule type" value="Genomic_DNA"/>
</dbReference>
<protein>
    <recommendedName>
        <fullName evidence="3">MHYT domain-containing protein</fullName>
    </recommendedName>
</protein>
<feature type="transmembrane region" description="Helical" evidence="2">
    <location>
        <begin position="87"/>
        <end position="109"/>
    </location>
</feature>
<feature type="transmembrane region" description="Helical" evidence="2">
    <location>
        <begin position="46"/>
        <end position="67"/>
    </location>
</feature>
<keyword evidence="2" id="KW-1133">Transmembrane helix</keyword>
<sequence>MDRSIPLIQHFDGGIIFLSYLISVVGAQTTLELFTRRTHFSGLYNWFLLTVAAFVMGGVSIWSMHFIGNQSLTIILPDGEQYQLSYAVGYTVSSLVVVIATMFIAFAFIGTTEDARLARIIPSGIFAGAGIATMHYLGQFAIQYFRIVYKVGFVVGAIIIACVAITVALYIFFKLREQWANQWYMRFVCSLIMALAVCGMHYTGLAGTDYYLPDLPKEELPPTPSLSTGGLIGIIASVVVTGCAFLFYVVFKNAINTLPSIQKRNANTRLMLGIVLFDSADKILVKIDGVVPTKEVSDNFEIGITTKHPLFVRLFEVATRWANRGGLDSERPSVQSSAGTVSAFDVTERQFCDAARDLQDELRLPLLADLGLLFDTVVQTNTIEELDVYPKYNQYNPQKEWQTQAGNSQHQIGSQNICTIRSFEELGPKESKKSKNRYSDPNSKCSHTSDSRTIVQQSSEANTNSNNDQYIFLVKKLVRTKDLQRLLAQGYRFADPIYISKTMGAQLQVPVEHMLFYFKDMKLDEETQVVEHLFGKETTKPGVYVGLFVLLDEDRSMENTHILVDKTRRFAFPMVQLKYTDTGEAPGQLTLEEKTCLNNLGGISLMDIARLDSQRSSSNPSGSGDTKTLGSENIFSSPPGSPTSPISPFQSSTYSNSLENSSPSVSARFTSALEAATRKLASTSRYSKPLGFSAKLHREVVDTPPFSLVVGPCQVILFKAHITTPGIISAINQTFSEPIKCVPLPIFHSIALRITDQAVDLYRQNHQINLPETSYLDQQRMYISSARPDQHDNSKYARQQKMMATENNSGIGEVIPLEERKSTTILVVNTAPADPSDTLASFSPLPPPPRAKKSRFALPKFEFESLRDSRSGSSESGGPSLRDLAAKPDTPPAMLNLLPSQDRFWWLNTIIEETLHDD</sequence>
<organism evidence="4 5">
    <name type="scientific">Phycomyces blakesleeanus</name>
    <dbReference type="NCBI Taxonomy" id="4837"/>
    <lineage>
        <taxon>Eukaryota</taxon>
        <taxon>Fungi</taxon>
        <taxon>Fungi incertae sedis</taxon>
        <taxon>Mucoromycota</taxon>
        <taxon>Mucoromycotina</taxon>
        <taxon>Mucoromycetes</taxon>
        <taxon>Mucorales</taxon>
        <taxon>Phycomycetaceae</taxon>
        <taxon>Phycomyces</taxon>
    </lineage>
</organism>
<feature type="region of interest" description="Disordered" evidence="1">
    <location>
        <begin position="867"/>
        <end position="893"/>
    </location>
</feature>
<name>A0ABR3BBC5_PHYBL</name>
<feature type="domain" description="MHYT" evidence="3">
    <location>
        <begin position="11"/>
        <end position="211"/>
    </location>
</feature>
<accession>A0ABR3BBC5</accession>
<feature type="compositionally biased region" description="Polar residues" evidence="1">
    <location>
        <begin position="439"/>
        <end position="462"/>
    </location>
</feature>
<feature type="compositionally biased region" description="Polar residues" evidence="1">
    <location>
        <begin position="624"/>
        <end position="635"/>
    </location>
</feature>
<dbReference type="Proteomes" id="UP001448207">
    <property type="component" value="Unassembled WGS sequence"/>
</dbReference>
<dbReference type="Pfam" id="PF03707">
    <property type="entry name" value="MHYT"/>
    <property type="match status" value="2"/>
</dbReference>
<comment type="caution">
    <text evidence="4">The sequence shown here is derived from an EMBL/GenBank/DDBJ whole genome shotgun (WGS) entry which is preliminary data.</text>
</comment>
<dbReference type="InterPro" id="IPR005330">
    <property type="entry name" value="MHYT_dom"/>
</dbReference>
<evidence type="ECO:0000256" key="1">
    <source>
        <dbReference type="SAM" id="MobiDB-lite"/>
    </source>
</evidence>
<feature type="region of interest" description="Disordered" evidence="1">
    <location>
        <begin position="613"/>
        <end position="657"/>
    </location>
</feature>
<evidence type="ECO:0000313" key="4">
    <source>
        <dbReference type="EMBL" id="KAL0093037.1"/>
    </source>
</evidence>
<keyword evidence="2" id="KW-0472">Membrane</keyword>
<feature type="compositionally biased region" description="Low complexity" evidence="1">
    <location>
        <begin position="643"/>
        <end position="657"/>
    </location>
</feature>
<feature type="transmembrane region" description="Helical" evidence="2">
    <location>
        <begin position="121"/>
        <end position="145"/>
    </location>
</feature>
<feature type="transmembrane region" description="Helical" evidence="2">
    <location>
        <begin position="184"/>
        <end position="205"/>
    </location>
</feature>
<proteinExistence type="predicted"/>
<feature type="compositionally biased region" description="Low complexity" evidence="1">
    <location>
        <begin position="871"/>
        <end position="882"/>
    </location>
</feature>
<dbReference type="PROSITE" id="PS50924">
    <property type="entry name" value="MHYT"/>
    <property type="match status" value="1"/>
</dbReference>
<evidence type="ECO:0000313" key="5">
    <source>
        <dbReference type="Proteomes" id="UP001448207"/>
    </source>
</evidence>
<feature type="transmembrane region" description="Helical" evidence="2">
    <location>
        <begin position="225"/>
        <end position="251"/>
    </location>
</feature>
<keyword evidence="2" id="KW-0812">Transmembrane</keyword>